<protein>
    <submittedName>
        <fullName evidence="1">Uncharacterized protein</fullName>
    </submittedName>
</protein>
<sequence>MASASSGAACFLTAAYSPFFSSQVRLILSLKLRLLRKGPVRRSKKSLTTGGQRFFLRSYDGRKRIVPYLRTKFLTRWASQSENRRFVSYGLDRVMIRDS</sequence>
<dbReference type="Proteomes" id="UP001396334">
    <property type="component" value="Unassembled WGS sequence"/>
</dbReference>
<reference evidence="1 2" key="1">
    <citation type="journal article" date="2024" name="G3 (Bethesda)">
        <title>Genome assembly of Hibiscus sabdariffa L. provides insights into metabolisms of medicinal natural products.</title>
        <authorList>
            <person name="Kim T."/>
        </authorList>
    </citation>
    <scope>NUCLEOTIDE SEQUENCE [LARGE SCALE GENOMIC DNA]</scope>
    <source>
        <strain evidence="1">TK-2024</strain>
        <tissue evidence="1">Old leaves</tissue>
    </source>
</reference>
<evidence type="ECO:0000313" key="1">
    <source>
        <dbReference type="EMBL" id="KAK9018550.1"/>
    </source>
</evidence>
<name>A0ABR2RZX9_9ROSI</name>
<accession>A0ABR2RZX9</accession>
<keyword evidence="2" id="KW-1185">Reference proteome</keyword>
<proteinExistence type="predicted"/>
<gene>
    <name evidence="1" type="ORF">V6N11_001522</name>
</gene>
<comment type="caution">
    <text evidence="1">The sequence shown here is derived from an EMBL/GenBank/DDBJ whole genome shotgun (WGS) entry which is preliminary data.</text>
</comment>
<evidence type="ECO:0000313" key="2">
    <source>
        <dbReference type="Proteomes" id="UP001396334"/>
    </source>
</evidence>
<dbReference type="EMBL" id="JBBPBN010000019">
    <property type="protein sequence ID" value="KAK9018550.1"/>
    <property type="molecule type" value="Genomic_DNA"/>
</dbReference>
<organism evidence="1 2">
    <name type="scientific">Hibiscus sabdariffa</name>
    <name type="common">roselle</name>
    <dbReference type="NCBI Taxonomy" id="183260"/>
    <lineage>
        <taxon>Eukaryota</taxon>
        <taxon>Viridiplantae</taxon>
        <taxon>Streptophyta</taxon>
        <taxon>Embryophyta</taxon>
        <taxon>Tracheophyta</taxon>
        <taxon>Spermatophyta</taxon>
        <taxon>Magnoliopsida</taxon>
        <taxon>eudicotyledons</taxon>
        <taxon>Gunneridae</taxon>
        <taxon>Pentapetalae</taxon>
        <taxon>rosids</taxon>
        <taxon>malvids</taxon>
        <taxon>Malvales</taxon>
        <taxon>Malvaceae</taxon>
        <taxon>Malvoideae</taxon>
        <taxon>Hibiscus</taxon>
    </lineage>
</organism>